<dbReference type="InterPro" id="IPR013121">
    <property type="entry name" value="Fe_red_NAD-bd_6"/>
</dbReference>
<feature type="transmembrane region" description="Helical" evidence="14">
    <location>
        <begin position="116"/>
        <end position="138"/>
    </location>
</feature>
<dbReference type="SFLD" id="SFLDS00052">
    <property type="entry name" value="Ferric_Reductase_Domain"/>
    <property type="match status" value="1"/>
</dbReference>
<dbReference type="InterPro" id="IPR017938">
    <property type="entry name" value="Riboflavin_synthase-like_b-brl"/>
</dbReference>
<dbReference type="SUPFAM" id="SSF63380">
    <property type="entry name" value="Riboflavin synthase domain-like"/>
    <property type="match status" value="1"/>
</dbReference>
<dbReference type="EC" id="1.16.1.9" evidence="3"/>
<dbReference type="InterPro" id="IPR013112">
    <property type="entry name" value="FAD-bd_8"/>
</dbReference>
<dbReference type="CDD" id="cd06186">
    <property type="entry name" value="NOX_Duox_like_FAD_NADP"/>
    <property type="match status" value="1"/>
</dbReference>
<evidence type="ECO:0000256" key="6">
    <source>
        <dbReference type="ARBA" id="ARBA00022692"/>
    </source>
</evidence>
<dbReference type="Gene3D" id="3.40.50.80">
    <property type="entry name" value="Nucleotide-binding domain of ferredoxin-NADP reductase (FNR) module"/>
    <property type="match status" value="1"/>
</dbReference>
<organism evidence="16 17">
    <name type="scientific">Sistotremastrum niveocremeum HHB9708</name>
    <dbReference type="NCBI Taxonomy" id="1314777"/>
    <lineage>
        <taxon>Eukaryota</taxon>
        <taxon>Fungi</taxon>
        <taxon>Dikarya</taxon>
        <taxon>Basidiomycota</taxon>
        <taxon>Agaricomycotina</taxon>
        <taxon>Agaricomycetes</taxon>
        <taxon>Sistotremastrales</taxon>
        <taxon>Sistotremastraceae</taxon>
        <taxon>Sertulicium</taxon>
        <taxon>Sertulicium niveocremeum</taxon>
    </lineage>
</organism>
<dbReference type="GO" id="GO:0006826">
    <property type="term" value="P:iron ion transport"/>
    <property type="evidence" value="ECO:0007669"/>
    <property type="project" value="TreeGrafter"/>
</dbReference>
<dbReference type="EMBL" id="KV419396">
    <property type="protein sequence ID" value="KZS97904.1"/>
    <property type="molecule type" value="Genomic_DNA"/>
</dbReference>
<evidence type="ECO:0000256" key="11">
    <source>
        <dbReference type="ARBA" id="ARBA00023136"/>
    </source>
</evidence>
<dbReference type="InterPro" id="IPR017927">
    <property type="entry name" value="FAD-bd_FR_type"/>
</dbReference>
<evidence type="ECO:0000259" key="15">
    <source>
        <dbReference type="PROSITE" id="PS51384"/>
    </source>
</evidence>
<name>A0A164ZP29_9AGAM</name>
<protein>
    <recommendedName>
        <fullName evidence="3">ferric-chelate reductase (NADPH)</fullName>
        <ecNumber evidence="3">1.16.1.9</ecNumber>
    </recommendedName>
</protein>
<dbReference type="Pfam" id="PF01794">
    <property type="entry name" value="Ferric_reduct"/>
    <property type="match status" value="1"/>
</dbReference>
<evidence type="ECO:0000256" key="13">
    <source>
        <dbReference type="ARBA" id="ARBA00048483"/>
    </source>
</evidence>
<dbReference type="InterPro" id="IPR039261">
    <property type="entry name" value="FNR_nucleotide-bd"/>
</dbReference>
<keyword evidence="9" id="KW-0560">Oxidoreductase</keyword>
<dbReference type="Proteomes" id="UP000076722">
    <property type="component" value="Unassembled WGS sequence"/>
</dbReference>
<evidence type="ECO:0000313" key="17">
    <source>
        <dbReference type="Proteomes" id="UP000076722"/>
    </source>
</evidence>
<evidence type="ECO:0000256" key="1">
    <source>
        <dbReference type="ARBA" id="ARBA00004651"/>
    </source>
</evidence>
<evidence type="ECO:0000256" key="5">
    <source>
        <dbReference type="ARBA" id="ARBA00022475"/>
    </source>
</evidence>
<keyword evidence="17" id="KW-1185">Reference proteome</keyword>
<evidence type="ECO:0000256" key="7">
    <source>
        <dbReference type="ARBA" id="ARBA00022982"/>
    </source>
</evidence>
<keyword evidence="10" id="KW-0406">Ion transport</keyword>
<dbReference type="STRING" id="1314777.A0A164ZP29"/>
<feature type="transmembrane region" description="Helical" evidence="14">
    <location>
        <begin position="38"/>
        <end position="59"/>
    </location>
</feature>
<sequence length="605" mass="65818">MSYAYSPELLEVLATSGAPSAADKALKNHYQRLFVKDLWIIIASVVAALTLVRGVSYILTSARISARRKPSDLDEKAEPPSTNTGRFSPRNIPSAIASAFRIVAFRITVPIGPASCASISELTFICSYIAVLLVFAFVDTRNLTITFWEDRAAHLASSQVSLIVALAGKNNFISWLTGVSHEKLNVLHRAAARACLILLWVHAMTRYHGGLPAKWAVATTNWMQSGVLGLSAFTLAALLSVRPIRNRFFEFFLLSHVILVGLFILGGYIHAREPGFGNYLWPALCVWAFDRLGRLGRIILNSRWWSRKGHATATIELLGQDTTRVTLKSRMHWKAGQHAYLIMPSVSTIPTEAHPFTIASIPEALDGTQGPKEKEIVFLIRGRNGFTGRLREHASLQGVGTVTALIDGPYGCPPNLKQFSTCVLIAGGSGVSYTLPLLLDLVHNDRAGTSQCRRVLFVWAVRDAAHLKWISPLLMSALSSASSSLVIDARIYITGKTAGLPTITSPTDEGTKTPSSISSEDEKKIDSITSFTGVKTEYRRPDIHRLLEDEVTTAAGQVSVDVAGPSALSSLVRTALSSEMARPSAVLKGQPSVVLHVETFGMVKH</sequence>
<evidence type="ECO:0000256" key="3">
    <source>
        <dbReference type="ARBA" id="ARBA00012668"/>
    </source>
</evidence>
<gene>
    <name evidence="16" type="ORF">SISNIDRAFT_423350</name>
</gene>
<comment type="catalytic activity">
    <reaction evidence="13">
        <text>2 a Fe(II)-siderophore + NADP(+) + H(+) = 2 a Fe(III)-siderophore + NADPH</text>
        <dbReference type="Rhea" id="RHEA:28795"/>
        <dbReference type="Rhea" id="RHEA-COMP:11342"/>
        <dbReference type="Rhea" id="RHEA-COMP:11344"/>
        <dbReference type="ChEBI" id="CHEBI:15378"/>
        <dbReference type="ChEBI" id="CHEBI:29033"/>
        <dbReference type="ChEBI" id="CHEBI:29034"/>
        <dbReference type="ChEBI" id="CHEBI:57783"/>
        <dbReference type="ChEBI" id="CHEBI:58349"/>
        <dbReference type="EC" id="1.16.1.9"/>
    </reaction>
</comment>
<comment type="similarity">
    <text evidence="2">Belongs to the ferric reductase (FRE) family.</text>
</comment>
<reference evidence="16 17" key="1">
    <citation type="journal article" date="2016" name="Mol. Biol. Evol.">
        <title>Comparative Genomics of Early-Diverging Mushroom-Forming Fungi Provides Insights into the Origins of Lignocellulose Decay Capabilities.</title>
        <authorList>
            <person name="Nagy L.G."/>
            <person name="Riley R."/>
            <person name="Tritt A."/>
            <person name="Adam C."/>
            <person name="Daum C."/>
            <person name="Floudas D."/>
            <person name="Sun H."/>
            <person name="Yadav J.S."/>
            <person name="Pangilinan J."/>
            <person name="Larsson K.H."/>
            <person name="Matsuura K."/>
            <person name="Barry K."/>
            <person name="Labutti K."/>
            <person name="Kuo R."/>
            <person name="Ohm R.A."/>
            <person name="Bhattacharya S.S."/>
            <person name="Shirouzu T."/>
            <person name="Yoshinaga Y."/>
            <person name="Martin F.M."/>
            <person name="Grigoriev I.V."/>
            <person name="Hibbett D.S."/>
        </authorList>
    </citation>
    <scope>NUCLEOTIDE SEQUENCE [LARGE SCALE GENOMIC DNA]</scope>
    <source>
        <strain evidence="16 17">HHB9708</strain>
    </source>
</reference>
<dbReference type="PANTHER" id="PTHR32361:SF9">
    <property type="entry name" value="FERRIC REDUCTASE TRANSMEMBRANE COMPONENT 3-RELATED"/>
    <property type="match status" value="1"/>
</dbReference>
<feature type="transmembrane region" description="Helical" evidence="14">
    <location>
        <begin position="221"/>
        <end position="239"/>
    </location>
</feature>
<dbReference type="PROSITE" id="PS51384">
    <property type="entry name" value="FAD_FR"/>
    <property type="match status" value="1"/>
</dbReference>
<dbReference type="GO" id="GO:0005886">
    <property type="term" value="C:plasma membrane"/>
    <property type="evidence" value="ECO:0007669"/>
    <property type="project" value="UniProtKB-SubCell"/>
</dbReference>
<dbReference type="OrthoDB" id="4494341at2759"/>
<keyword evidence="12" id="KW-0325">Glycoprotein</keyword>
<feature type="domain" description="FAD-binding FR-type" evidence="15">
    <location>
        <begin position="291"/>
        <end position="416"/>
    </location>
</feature>
<feature type="transmembrane region" description="Helical" evidence="14">
    <location>
        <begin position="251"/>
        <end position="270"/>
    </location>
</feature>
<keyword evidence="11 14" id="KW-0472">Membrane</keyword>
<dbReference type="PANTHER" id="PTHR32361">
    <property type="entry name" value="FERRIC/CUPRIC REDUCTASE TRANSMEMBRANE COMPONENT"/>
    <property type="match status" value="1"/>
</dbReference>
<accession>A0A164ZP29</accession>
<dbReference type="Gene3D" id="2.40.30.10">
    <property type="entry name" value="Translation factors"/>
    <property type="match status" value="1"/>
</dbReference>
<keyword evidence="8 14" id="KW-1133">Transmembrane helix</keyword>
<dbReference type="InterPro" id="IPR013130">
    <property type="entry name" value="Fe3_Rdtase_TM_dom"/>
</dbReference>
<dbReference type="InterPro" id="IPR051410">
    <property type="entry name" value="Ferric/Cupric_Reductase"/>
</dbReference>
<evidence type="ECO:0000256" key="4">
    <source>
        <dbReference type="ARBA" id="ARBA00022448"/>
    </source>
</evidence>
<evidence type="ECO:0000256" key="12">
    <source>
        <dbReference type="ARBA" id="ARBA00023180"/>
    </source>
</evidence>
<dbReference type="GO" id="GO:0015677">
    <property type="term" value="P:copper ion import"/>
    <property type="evidence" value="ECO:0007669"/>
    <property type="project" value="TreeGrafter"/>
</dbReference>
<evidence type="ECO:0000256" key="10">
    <source>
        <dbReference type="ARBA" id="ARBA00023065"/>
    </source>
</evidence>
<keyword evidence="7" id="KW-0249">Electron transport</keyword>
<dbReference type="SUPFAM" id="SSF52343">
    <property type="entry name" value="Ferredoxin reductase-like, C-terminal NADP-linked domain"/>
    <property type="match status" value="1"/>
</dbReference>
<evidence type="ECO:0000313" key="16">
    <source>
        <dbReference type="EMBL" id="KZS97904.1"/>
    </source>
</evidence>
<keyword evidence="4" id="KW-0813">Transport</keyword>
<dbReference type="Pfam" id="PF08022">
    <property type="entry name" value="FAD_binding_8"/>
    <property type="match status" value="1"/>
</dbReference>
<proteinExistence type="inferred from homology"/>
<dbReference type="GO" id="GO:0052851">
    <property type="term" value="F:ferric-chelate reductase (NADPH) activity"/>
    <property type="evidence" value="ECO:0007669"/>
    <property type="project" value="UniProtKB-EC"/>
</dbReference>
<evidence type="ECO:0000256" key="9">
    <source>
        <dbReference type="ARBA" id="ARBA00023002"/>
    </source>
</evidence>
<dbReference type="GO" id="GO:0006879">
    <property type="term" value="P:intracellular iron ion homeostasis"/>
    <property type="evidence" value="ECO:0007669"/>
    <property type="project" value="TreeGrafter"/>
</dbReference>
<evidence type="ECO:0000256" key="8">
    <source>
        <dbReference type="ARBA" id="ARBA00022989"/>
    </source>
</evidence>
<dbReference type="AlphaFoldDB" id="A0A164ZP29"/>
<dbReference type="Pfam" id="PF08030">
    <property type="entry name" value="NAD_binding_6"/>
    <property type="match status" value="1"/>
</dbReference>
<comment type="subcellular location">
    <subcellularLocation>
        <location evidence="1">Cell membrane</location>
        <topology evidence="1">Multi-pass membrane protein</topology>
    </subcellularLocation>
</comment>
<dbReference type="SFLD" id="SFLDG01168">
    <property type="entry name" value="Ferric_reductase_subgroup_(FRE"/>
    <property type="match status" value="1"/>
</dbReference>
<keyword evidence="6 14" id="KW-0812">Transmembrane</keyword>
<evidence type="ECO:0000256" key="2">
    <source>
        <dbReference type="ARBA" id="ARBA00006278"/>
    </source>
</evidence>
<keyword evidence="5" id="KW-1003">Cell membrane</keyword>
<evidence type="ECO:0000256" key="14">
    <source>
        <dbReference type="SAM" id="Phobius"/>
    </source>
</evidence>